<dbReference type="SUPFAM" id="SSF57959">
    <property type="entry name" value="Leucine zipper domain"/>
    <property type="match status" value="1"/>
</dbReference>
<dbReference type="PANTHER" id="PTHR39607">
    <property type="entry name" value="XANTHOCILLIN BIOSYNTHESIS CLUSTER TRANSCRIPTION FACTOR XANC-RELATED"/>
    <property type="match status" value="1"/>
</dbReference>
<evidence type="ECO:0000256" key="1">
    <source>
        <dbReference type="SAM" id="MobiDB-lite"/>
    </source>
</evidence>
<dbReference type="InterPro" id="IPR046347">
    <property type="entry name" value="bZIP_sf"/>
</dbReference>
<dbReference type="InterPro" id="IPR052635">
    <property type="entry name" value="Sec_Metab_Biosynth_Reg"/>
</dbReference>
<gene>
    <name evidence="3" type="ORF">K491DRAFT_601990</name>
</gene>
<proteinExistence type="predicted"/>
<dbReference type="InterPro" id="IPR004827">
    <property type="entry name" value="bZIP"/>
</dbReference>
<feature type="domain" description="BZIP" evidence="2">
    <location>
        <begin position="45"/>
        <end position="60"/>
    </location>
</feature>
<sequence length="252" mass="28324">MHRHAGYQYAAAAPTTHRYSGTSSAFSASANPNEDWTKISDLAERRRIQNRIAQRNYRKKLKKRLEDLERRAASSSASPEQKPAELQPPNRSPRQEFPSPASSESEYGRRTPEMQGHYIPPPEERGMFSHQYTRQLSTSPPPFSYSTYPAPDTASYSVPYAATHAPYHSIPTTTTPEMPVYGTYLPPLSSAYPNTLPSLVHPMKSEYYAEEEISPFGVGYATMAGIEIPPPHPYSDADPHVKLPPRKPYYAH</sequence>
<dbReference type="OrthoDB" id="194358at2759"/>
<dbReference type="Proteomes" id="UP000799324">
    <property type="component" value="Unassembled WGS sequence"/>
</dbReference>
<dbReference type="GO" id="GO:0003700">
    <property type="term" value="F:DNA-binding transcription factor activity"/>
    <property type="evidence" value="ECO:0007669"/>
    <property type="project" value="InterPro"/>
</dbReference>
<dbReference type="PROSITE" id="PS00036">
    <property type="entry name" value="BZIP_BASIC"/>
    <property type="match status" value="1"/>
</dbReference>
<dbReference type="PANTHER" id="PTHR39607:SF1">
    <property type="entry name" value="B-ZIP TRANSCRIPTION FACTOR (EUROFUNG)"/>
    <property type="match status" value="1"/>
</dbReference>
<dbReference type="CDD" id="cd14688">
    <property type="entry name" value="bZIP_YAP"/>
    <property type="match status" value="1"/>
</dbReference>
<dbReference type="AlphaFoldDB" id="A0A6A6T4T9"/>
<name>A0A6A6T4T9_9PLEO</name>
<dbReference type="EMBL" id="MU004373">
    <property type="protein sequence ID" value="KAF2653923.1"/>
    <property type="molecule type" value="Genomic_DNA"/>
</dbReference>
<organism evidence="3 4">
    <name type="scientific">Lophiostoma macrostomum CBS 122681</name>
    <dbReference type="NCBI Taxonomy" id="1314788"/>
    <lineage>
        <taxon>Eukaryota</taxon>
        <taxon>Fungi</taxon>
        <taxon>Dikarya</taxon>
        <taxon>Ascomycota</taxon>
        <taxon>Pezizomycotina</taxon>
        <taxon>Dothideomycetes</taxon>
        <taxon>Pleosporomycetidae</taxon>
        <taxon>Pleosporales</taxon>
        <taxon>Lophiostomataceae</taxon>
        <taxon>Lophiostoma</taxon>
    </lineage>
</organism>
<dbReference type="Gene3D" id="1.20.5.170">
    <property type="match status" value="1"/>
</dbReference>
<feature type="region of interest" description="Disordered" evidence="1">
    <location>
        <begin position="231"/>
        <end position="252"/>
    </location>
</feature>
<protein>
    <recommendedName>
        <fullName evidence="2">BZIP domain-containing protein</fullName>
    </recommendedName>
</protein>
<feature type="region of interest" description="Disordered" evidence="1">
    <location>
        <begin position="51"/>
        <end position="125"/>
    </location>
</feature>
<reference evidence="3" key="1">
    <citation type="journal article" date="2020" name="Stud. Mycol.">
        <title>101 Dothideomycetes genomes: a test case for predicting lifestyles and emergence of pathogens.</title>
        <authorList>
            <person name="Haridas S."/>
            <person name="Albert R."/>
            <person name="Binder M."/>
            <person name="Bloem J."/>
            <person name="Labutti K."/>
            <person name="Salamov A."/>
            <person name="Andreopoulos B."/>
            <person name="Baker S."/>
            <person name="Barry K."/>
            <person name="Bills G."/>
            <person name="Bluhm B."/>
            <person name="Cannon C."/>
            <person name="Castanera R."/>
            <person name="Culley D."/>
            <person name="Daum C."/>
            <person name="Ezra D."/>
            <person name="Gonzalez J."/>
            <person name="Henrissat B."/>
            <person name="Kuo A."/>
            <person name="Liang C."/>
            <person name="Lipzen A."/>
            <person name="Lutzoni F."/>
            <person name="Magnuson J."/>
            <person name="Mondo S."/>
            <person name="Nolan M."/>
            <person name="Ohm R."/>
            <person name="Pangilinan J."/>
            <person name="Park H.-J."/>
            <person name="Ramirez L."/>
            <person name="Alfaro M."/>
            <person name="Sun H."/>
            <person name="Tritt A."/>
            <person name="Yoshinaga Y."/>
            <person name="Zwiers L.-H."/>
            <person name="Turgeon B."/>
            <person name="Goodwin S."/>
            <person name="Spatafora J."/>
            <person name="Crous P."/>
            <person name="Grigoriev I."/>
        </authorList>
    </citation>
    <scope>NUCLEOTIDE SEQUENCE</scope>
    <source>
        <strain evidence="3">CBS 122681</strain>
    </source>
</reference>
<evidence type="ECO:0000313" key="3">
    <source>
        <dbReference type="EMBL" id="KAF2653923.1"/>
    </source>
</evidence>
<keyword evidence="4" id="KW-1185">Reference proteome</keyword>
<evidence type="ECO:0000313" key="4">
    <source>
        <dbReference type="Proteomes" id="UP000799324"/>
    </source>
</evidence>
<accession>A0A6A6T4T9</accession>
<evidence type="ECO:0000259" key="2">
    <source>
        <dbReference type="PROSITE" id="PS00036"/>
    </source>
</evidence>